<organism evidence="2">
    <name type="scientific">hydrothermal vent metagenome</name>
    <dbReference type="NCBI Taxonomy" id="652676"/>
    <lineage>
        <taxon>unclassified sequences</taxon>
        <taxon>metagenomes</taxon>
        <taxon>ecological metagenomes</taxon>
    </lineage>
</organism>
<dbReference type="EMBL" id="UOFZ01000179">
    <property type="protein sequence ID" value="VAX14570.1"/>
    <property type="molecule type" value="Genomic_DNA"/>
</dbReference>
<evidence type="ECO:0000256" key="1">
    <source>
        <dbReference type="SAM" id="Coils"/>
    </source>
</evidence>
<feature type="coiled-coil region" evidence="1">
    <location>
        <begin position="3"/>
        <end position="30"/>
    </location>
</feature>
<protein>
    <recommendedName>
        <fullName evidence="3">Helix-turn-helix domain-containing protein</fullName>
    </recommendedName>
</protein>
<evidence type="ECO:0000313" key="2">
    <source>
        <dbReference type="EMBL" id="VAX14570.1"/>
    </source>
</evidence>
<sequence>MALAEDRRTLEEANIDVDDLISEAAAIVRQTDLFLRNPLTDALSEQEAAFLRRGGAVGLDEPLKDRSRKNIMVIASEYAEMVAHAYTQKEVADLLKVTTSRIRQRIDAGTLYSIESNRGRVCPRWQFSQAATLPGIERVLKAISSKAHPVAVQHFFLSISADLESPTLNQTLSPRDWLISGHNPDAVVILANEL</sequence>
<evidence type="ECO:0008006" key="3">
    <source>
        <dbReference type="Google" id="ProtNLM"/>
    </source>
</evidence>
<gene>
    <name evidence="2" type="ORF">MNBD_GAMMA24-1592</name>
</gene>
<dbReference type="AlphaFoldDB" id="A0A3B1BUZ4"/>
<accession>A0A3B1BUZ4</accession>
<proteinExistence type="predicted"/>
<name>A0A3B1BUZ4_9ZZZZ</name>
<keyword evidence="1" id="KW-0175">Coiled coil</keyword>
<reference evidence="2" key="1">
    <citation type="submission" date="2018-06" db="EMBL/GenBank/DDBJ databases">
        <authorList>
            <person name="Zhirakovskaya E."/>
        </authorList>
    </citation>
    <scope>NUCLEOTIDE SEQUENCE</scope>
</reference>